<accession>A0A7C3VQQ6</accession>
<proteinExistence type="predicted"/>
<reference evidence="2" key="1">
    <citation type="journal article" date="2020" name="mSystems">
        <title>Genome- and Community-Level Interaction Insights into Carbon Utilization and Element Cycling Functions of Hydrothermarchaeota in Hydrothermal Sediment.</title>
        <authorList>
            <person name="Zhou Z."/>
            <person name="Liu Y."/>
            <person name="Xu W."/>
            <person name="Pan J."/>
            <person name="Luo Z.H."/>
            <person name="Li M."/>
        </authorList>
    </citation>
    <scope>NUCLEOTIDE SEQUENCE [LARGE SCALE GENOMIC DNA]</scope>
    <source>
        <strain evidence="2">SpSt-374</strain>
    </source>
</reference>
<evidence type="ECO:0000313" key="2">
    <source>
        <dbReference type="EMBL" id="HGG01431.1"/>
    </source>
</evidence>
<name>A0A7C3VQQ6_9CYAN</name>
<sequence length="75" mass="7931">MNKIAIVFGVLTATALGFVPPQGAISRQMASQEAMVTRRLTAIARDSLTEVNYTGTNEDGDQEDIDTGKQQGSGS</sequence>
<dbReference type="EMBL" id="DSPX01000125">
    <property type="protein sequence ID" value="HGG01431.1"/>
    <property type="molecule type" value="Genomic_DNA"/>
</dbReference>
<gene>
    <name evidence="2" type="ORF">ENR15_12480</name>
</gene>
<feature type="region of interest" description="Disordered" evidence="1">
    <location>
        <begin position="47"/>
        <end position="75"/>
    </location>
</feature>
<evidence type="ECO:0000256" key="1">
    <source>
        <dbReference type="SAM" id="MobiDB-lite"/>
    </source>
</evidence>
<comment type="caution">
    <text evidence="2">The sequence shown here is derived from an EMBL/GenBank/DDBJ whole genome shotgun (WGS) entry which is preliminary data.</text>
</comment>
<organism evidence="2">
    <name type="scientific">Planktothricoides sp. SpSt-374</name>
    <dbReference type="NCBI Taxonomy" id="2282167"/>
    <lineage>
        <taxon>Bacteria</taxon>
        <taxon>Bacillati</taxon>
        <taxon>Cyanobacteriota</taxon>
        <taxon>Cyanophyceae</taxon>
        <taxon>Oscillatoriophycideae</taxon>
        <taxon>Oscillatoriales</taxon>
        <taxon>Oscillatoriaceae</taxon>
        <taxon>Planktothricoides</taxon>
    </lineage>
</organism>
<protein>
    <submittedName>
        <fullName evidence="2">Uncharacterized protein</fullName>
    </submittedName>
</protein>
<dbReference type="AlphaFoldDB" id="A0A7C3VQQ6"/>